<protein>
    <recommendedName>
        <fullName evidence="1">DUF4123 domain-containing protein</fullName>
    </recommendedName>
</protein>
<feature type="domain" description="DUF4123" evidence="1">
    <location>
        <begin position="3"/>
        <end position="53"/>
    </location>
</feature>
<gene>
    <name evidence="2" type="ORF">SAMN04489859_103044</name>
</gene>
<reference evidence="2 3" key="1">
    <citation type="submission" date="2016-10" db="EMBL/GenBank/DDBJ databases">
        <authorList>
            <person name="de Groot N.N."/>
        </authorList>
    </citation>
    <scope>NUCLEOTIDE SEQUENCE [LARGE SCALE GENOMIC DNA]</scope>
    <source>
        <strain evidence="2 3">DSM 8512</strain>
    </source>
</reference>
<organism evidence="2 3">
    <name type="scientific">Paracoccus alcaliphilus</name>
    <dbReference type="NCBI Taxonomy" id="34002"/>
    <lineage>
        <taxon>Bacteria</taxon>
        <taxon>Pseudomonadati</taxon>
        <taxon>Pseudomonadota</taxon>
        <taxon>Alphaproteobacteria</taxon>
        <taxon>Rhodobacterales</taxon>
        <taxon>Paracoccaceae</taxon>
        <taxon>Paracoccus</taxon>
    </lineage>
</organism>
<dbReference type="STRING" id="34002.SAMN04489859_103044"/>
<dbReference type="EMBL" id="FODE01000030">
    <property type="protein sequence ID" value="SEO04196.1"/>
    <property type="molecule type" value="Genomic_DNA"/>
</dbReference>
<evidence type="ECO:0000259" key="1">
    <source>
        <dbReference type="Pfam" id="PF13503"/>
    </source>
</evidence>
<accession>A0A1H8LHD0</accession>
<name>A0A1H8LHD0_9RHOB</name>
<dbReference type="Pfam" id="PF13503">
    <property type="entry name" value="DUF4123"/>
    <property type="match status" value="1"/>
</dbReference>
<dbReference type="AlphaFoldDB" id="A0A1H8LHD0"/>
<proteinExistence type="predicted"/>
<keyword evidence="3" id="KW-1185">Reference proteome</keyword>
<evidence type="ECO:0000313" key="3">
    <source>
        <dbReference type="Proteomes" id="UP000199054"/>
    </source>
</evidence>
<dbReference type="InterPro" id="IPR025391">
    <property type="entry name" value="DUF4123"/>
</dbReference>
<sequence length="203" mass="23322">MILNTEHSIDEVGRHFRRLTRVRAESDGRWLYFRYTDPHTMDDLRASMNPEDAAAVLGPYAPVVLHPAGAFRLARRHLRSEARSNSFAFRLADRHVRAMRHRQRARFAQVVAGDLAALVPNMRRSAIEELVRRGMDLCRDTGMFQQDSTAGYILLSGLLGPRFTQTYSRYAPILDPRRSETERKTMIHSTLSEVQKRSLSNGR</sequence>
<evidence type="ECO:0000313" key="2">
    <source>
        <dbReference type="EMBL" id="SEO04196.1"/>
    </source>
</evidence>
<dbReference type="Proteomes" id="UP000199054">
    <property type="component" value="Unassembled WGS sequence"/>
</dbReference>